<dbReference type="STRING" id="574096.HA38_04060"/>
<protein>
    <recommendedName>
        <fullName evidence="2">Toxin CcdB</fullName>
    </recommendedName>
    <alternativeName>
        <fullName evidence="8">Cytotoxic protein CcdB</fullName>
    </alternativeName>
    <alternativeName>
        <fullName evidence="7">Protein LetD</fullName>
    </alternativeName>
</protein>
<dbReference type="EMBL" id="QGHF01000007">
    <property type="protein sequence ID" value="PWK95823.1"/>
    <property type="molecule type" value="Genomic_DNA"/>
</dbReference>
<dbReference type="RefSeq" id="WP_063877078.1">
    <property type="nucleotide sequence ID" value="NZ_CP126315.1"/>
</dbReference>
<name>A0A2V2BFJ3_9GAMM</name>
<comment type="similarity">
    <text evidence="1">Belongs to the CcdB toxin family.</text>
</comment>
<sequence>MQFDVYPHINGIKYPYLVEVQSYLIETPGRLMVVPLARPSEFKGTGELYPQVLVNGIKYRVVTTDVSSVPMKALGDKVGDVRQYEEIIKNAIFRLFWGF</sequence>
<dbReference type="AlphaFoldDB" id="A0A2V2BFJ3"/>
<organism evidence="10 11">
    <name type="scientific">Pantoea allii</name>
    <dbReference type="NCBI Taxonomy" id="574096"/>
    <lineage>
        <taxon>Bacteria</taxon>
        <taxon>Pseudomonadati</taxon>
        <taxon>Pseudomonadota</taxon>
        <taxon>Gammaproteobacteria</taxon>
        <taxon>Enterobacterales</taxon>
        <taxon>Erwiniaceae</taxon>
        <taxon>Pantoea</taxon>
    </lineage>
</organism>
<dbReference type="Gene3D" id="2.30.30.110">
    <property type="match status" value="1"/>
</dbReference>
<dbReference type="SUPFAM" id="SSF50118">
    <property type="entry name" value="Cell growth inhibitor/plasmid maintenance toxic component"/>
    <property type="match status" value="1"/>
</dbReference>
<dbReference type="OrthoDB" id="6445323at2"/>
<evidence type="ECO:0000256" key="8">
    <source>
        <dbReference type="ARBA" id="ARBA00033135"/>
    </source>
</evidence>
<dbReference type="Proteomes" id="UP001197236">
    <property type="component" value="Unassembled WGS sequence"/>
</dbReference>
<evidence type="ECO:0000256" key="5">
    <source>
        <dbReference type="ARBA" id="ARBA00023015"/>
    </source>
</evidence>
<dbReference type="InterPro" id="IPR011067">
    <property type="entry name" value="Plasmid_toxin/cell-grow_inhib"/>
</dbReference>
<dbReference type="Pfam" id="PF01845">
    <property type="entry name" value="CcdB"/>
    <property type="match status" value="1"/>
</dbReference>
<reference evidence="9 12" key="2">
    <citation type="submission" date="2021-07" db="EMBL/GenBank/DDBJ databases">
        <title>A novel phosphonate cluster across the Pantoea species complex is important for pathogenicity in onion.</title>
        <authorList>
            <person name="Zhao M."/>
            <person name="Stice S."/>
            <person name="Shin G.Y."/>
            <person name="Coutinho T."/>
            <person name="Gitaitis R."/>
            <person name="Kvitko B."/>
            <person name="Dutta B."/>
        </authorList>
    </citation>
    <scope>NUCLEOTIDE SEQUENCE [LARGE SCALE GENOMIC DNA]</scope>
    <source>
        <strain evidence="9 12">BD 382</strain>
    </source>
</reference>
<evidence type="ECO:0000256" key="1">
    <source>
        <dbReference type="ARBA" id="ARBA00005230"/>
    </source>
</evidence>
<reference evidence="10 11" key="1">
    <citation type="submission" date="2018-05" db="EMBL/GenBank/DDBJ databases">
        <title>Genomic Encyclopedia of Type Strains, Phase IV (KMG-V): Genome sequencing to study the core and pangenomes of soil and plant-associated prokaryotes.</title>
        <authorList>
            <person name="Whitman W."/>
        </authorList>
    </citation>
    <scope>NUCLEOTIDE SEQUENCE [LARGE SCALE GENOMIC DNA]</scope>
    <source>
        <strain evidence="10 11">PNA 200-10</strain>
    </source>
</reference>
<evidence type="ECO:0000256" key="6">
    <source>
        <dbReference type="ARBA" id="ARBA00023163"/>
    </source>
</evidence>
<evidence type="ECO:0000256" key="4">
    <source>
        <dbReference type="ARBA" id="ARBA00022649"/>
    </source>
</evidence>
<evidence type="ECO:0000313" key="11">
    <source>
        <dbReference type="Proteomes" id="UP000245981"/>
    </source>
</evidence>
<accession>A0A2V2BFJ3</accession>
<dbReference type="Proteomes" id="UP000245981">
    <property type="component" value="Unassembled WGS sequence"/>
</dbReference>
<evidence type="ECO:0000313" key="9">
    <source>
        <dbReference type="EMBL" id="MBW1257795.1"/>
    </source>
</evidence>
<gene>
    <name evidence="10" type="ORF">C7431_107225</name>
    <name evidence="9" type="ORF">KYI95_11435</name>
</gene>
<evidence type="ECO:0000256" key="3">
    <source>
        <dbReference type="ARBA" id="ARBA00022491"/>
    </source>
</evidence>
<keyword evidence="5" id="KW-0805">Transcription regulation</keyword>
<dbReference type="InterPro" id="IPR002712">
    <property type="entry name" value="CcdB"/>
</dbReference>
<evidence type="ECO:0000313" key="10">
    <source>
        <dbReference type="EMBL" id="PWK95823.1"/>
    </source>
</evidence>
<dbReference type="EMBL" id="JAHVXZ010000005">
    <property type="protein sequence ID" value="MBW1257795.1"/>
    <property type="molecule type" value="Genomic_DNA"/>
</dbReference>
<dbReference type="GO" id="GO:0006276">
    <property type="term" value="P:plasmid maintenance"/>
    <property type="evidence" value="ECO:0007669"/>
    <property type="project" value="InterPro"/>
</dbReference>
<keyword evidence="4" id="KW-1277">Toxin-antitoxin system</keyword>
<proteinExistence type="inferred from homology"/>
<keyword evidence="12" id="KW-1185">Reference proteome</keyword>
<evidence type="ECO:0000256" key="2">
    <source>
        <dbReference type="ARBA" id="ARBA00015075"/>
    </source>
</evidence>
<keyword evidence="3" id="KW-0678">Repressor</keyword>
<evidence type="ECO:0000313" key="12">
    <source>
        <dbReference type="Proteomes" id="UP001197236"/>
    </source>
</evidence>
<evidence type="ECO:0000256" key="7">
    <source>
        <dbReference type="ARBA" id="ARBA00029628"/>
    </source>
</evidence>
<keyword evidence="6" id="KW-0804">Transcription</keyword>
<comment type="caution">
    <text evidence="10">The sequence shown here is derived from an EMBL/GenBank/DDBJ whole genome shotgun (WGS) entry which is preliminary data.</text>
</comment>
<dbReference type="GO" id="GO:0008657">
    <property type="term" value="F:DNA topoisomerase type II (double strand cut, ATP-hydrolyzing) inhibitor activity"/>
    <property type="evidence" value="ECO:0007669"/>
    <property type="project" value="InterPro"/>
</dbReference>